<keyword evidence="3" id="KW-1185">Reference proteome</keyword>
<dbReference type="OrthoDB" id="6900326at2"/>
<dbReference type="EMBL" id="FTMC01000008">
    <property type="protein sequence ID" value="SIQ64525.1"/>
    <property type="molecule type" value="Genomic_DNA"/>
</dbReference>
<dbReference type="Proteomes" id="UP000186079">
    <property type="component" value="Unassembled WGS sequence"/>
</dbReference>
<dbReference type="PATRIC" id="fig|706570.3.peg.2219"/>
<sequence>MSSTQITVSIQLSPTQAEAYLAWVVRQYELAMTEVWYSDRYRKVPEGMRGPAVLRDHPYIAGLNRTARELRKQVRA</sequence>
<protein>
    <submittedName>
        <fullName evidence="1">Uncharacterized protein</fullName>
    </submittedName>
</protein>
<accession>A0A0B2D2J8</accession>
<evidence type="ECO:0000313" key="1">
    <source>
        <dbReference type="EMBL" id="KHO66638.1"/>
    </source>
</evidence>
<dbReference type="AlphaFoldDB" id="A0A0B2D2J8"/>
<accession>A0A0B3BQA1</accession>
<reference evidence="2 4" key="2">
    <citation type="submission" date="2017-01" db="EMBL/GenBank/DDBJ databases">
        <authorList>
            <person name="Mah S.A."/>
            <person name="Swanson W.J."/>
            <person name="Moy G.W."/>
            <person name="Vacquier V.D."/>
        </authorList>
    </citation>
    <scope>NUCLEOTIDE SEQUENCE [LARGE SCALE GENOMIC DNA]</scope>
    <source>
        <strain evidence="2 4">ATCC 29606</strain>
    </source>
</reference>
<gene>
    <name evidence="1" type="ORF">PT85_03550</name>
    <name evidence="2" type="ORF">SAMN05421672_108135</name>
</gene>
<dbReference type="STRING" id="706570.PT85_03550"/>
<organism evidence="1 3">
    <name type="scientific">Pseudomonas flexibilis</name>
    <dbReference type="NCBI Taxonomy" id="706570"/>
    <lineage>
        <taxon>Bacteria</taxon>
        <taxon>Pseudomonadati</taxon>
        <taxon>Pseudomonadota</taxon>
        <taxon>Gammaproteobacteria</taxon>
        <taxon>Pseudomonadales</taxon>
        <taxon>Pseudomonadaceae</taxon>
        <taxon>Pseudomonas</taxon>
    </lineage>
</organism>
<dbReference type="EMBL" id="JTAK01000001">
    <property type="protein sequence ID" value="KHO66638.1"/>
    <property type="molecule type" value="Genomic_DNA"/>
</dbReference>
<evidence type="ECO:0000313" key="4">
    <source>
        <dbReference type="Proteomes" id="UP000186079"/>
    </source>
</evidence>
<reference evidence="1 3" key="1">
    <citation type="submission" date="2014-11" db="EMBL/GenBank/DDBJ databases">
        <title>Genome sequence of Pseudomonas tuomuerensis JCM 14085.</title>
        <authorList>
            <person name="Shin S.-K."/>
            <person name="Yi H."/>
        </authorList>
    </citation>
    <scope>NUCLEOTIDE SEQUENCE [LARGE SCALE GENOMIC DNA]</scope>
    <source>
        <strain evidence="1 3">JCM 14085</strain>
    </source>
</reference>
<proteinExistence type="predicted"/>
<dbReference type="RefSeq" id="WP_039561462.1">
    <property type="nucleotide sequence ID" value="NZ_FMUP01000005.1"/>
</dbReference>
<dbReference type="Proteomes" id="UP000030980">
    <property type="component" value="Unassembled WGS sequence"/>
</dbReference>
<evidence type="ECO:0000313" key="2">
    <source>
        <dbReference type="EMBL" id="SIQ64525.1"/>
    </source>
</evidence>
<name>A0A0B2D2J8_9PSED</name>
<evidence type="ECO:0000313" key="3">
    <source>
        <dbReference type="Proteomes" id="UP000030980"/>
    </source>
</evidence>